<protein>
    <submittedName>
        <fullName evidence="2">Uncharacterized protein LOC107778314</fullName>
    </submittedName>
</protein>
<name>A0AC58S771_TOBAC</name>
<reference evidence="1" key="1">
    <citation type="journal article" date="2014" name="Nat. Commun.">
        <title>The tobacco genome sequence and its comparison with those of tomato and potato.</title>
        <authorList>
            <person name="Sierro N."/>
            <person name="Battey J.N."/>
            <person name="Ouadi S."/>
            <person name="Bakaher N."/>
            <person name="Bovet L."/>
            <person name="Willig A."/>
            <person name="Goepfert S."/>
            <person name="Peitsch M.C."/>
            <person name="Ivanov N.V."/>
        </authorList>
    </citation>
    <scope>NUCLEOTIDE SEQUENCE [LARGE SCALE GENOMIC DNA]</scope>
</reference>
<proteinExistence type="predicted"/>
<sequence length="174" mass="20193">MEVVEQAWDEEINGSPMWRFHLKLKNTAKRLSEWSRNSIGNIFDKVNAELIRAVKKEENYWKQKAGIRCVWRTLSNVWYSVNINGGRYGFFKSTRGIKQGDPLSPSLFDTGAELLSRLMDKLVNDGFIPYVVDRKGPIITHSSYADDTVWFSTNDPESLKMMMDNLNIYEQCSR</sequence>
<organism evidence="1 2">
    <name type="scientific">Nicotiana tabacum</name>
    <name type="common">Common tobacco</name>
    <dbReference type="NCBI Taxonomy" id="4097"/>
    <lineage>
        <taxon>Eukaryota</taxon>
        <taxon>Viridiplantae</taxon>
        <taxon>Streptophyta</taxon>
        <taxon>Embryophyta</taxon>
        <taxon>Tracheophyta</taxon>
        <taxon>Spermatophyta</taxon>
        <taxon>Magnoliopsida</taxon>
        <taxon>eudicotyledons</taxon>
        <taxon>Gunneridae</taxon>
        <taxon>Pentapetalae</taxon>
        <taxon>asterids</taxon>
        <taxon>lamiids</taxon>
        <taxon>Solanales</taxon>
        <taxon>Solanaceae</taxon>
        <taxon>Nicotianoideae</taxon>
        <taxon>Nicotianeae</taxon>
        <taxon>Nicotiana</taxon>
    </lineage>
</organism>
<evidence type="ECO:0000313" key="2">
    <source>
        <dbReference type="RefSeq" id="XP_075080842.1"/>
    </source>
</evidence>
<accession>A0AC58S771</accession>
<dbReference type="Proteomes" id="UP000790787">
    <property type="component" value="Chromosome 2"/>
</dbReference>
<reference evidence="2" key="2">
    <citation type="submission" date="2025-08" db="UniProtKB">
        <authorList>
            <consortium name="RefSeq"/>
        </authorList>
    </citation>
    <scope>IDENTIFICATION</scope>
    <source>
        <tissue evidence="2">Leaf</tissue>
    </source>
</reference>
<evidence type="ECO:0000313" key="1">
    <source>
        <dbReference type="Proteomes" id="UP000790787"/>
    </source>
</evidence>
<keyword evidence="1" id="KW-1185">Reference proteome</keyword>
<gene>
    <name evidence="2" type="primary">LOC107778314</name>
</gene>
<dbReference type="RefSeq" id="XP_075080842.1">
    <property type="nucleotide sequence ID" value="XM_075224741.1"/>
</dbReference>